<dbReference type="CDD" id="cd16936">
    <property type="entry name" value="HATPase_RsbW-like"/>
    <property type="match status" value="1"/>
</dbReference>
<keyword evidence="1" id="KW-0723">Serine/threonine-protein kinase</keyword>
<accession>A0A4R1HQJ2</accession>
<dbReference type="InterPro" id="IPR036890">
    <property type="entry name" value="HATPase_C_sf"/>
</dbReference>
<dbReference type="GO" id="GO:0004674">
    <property type="term" value="F:protein serine/threonine kinase activity"/>
    <property type="evidence" value="ECO:0007669"/>
    <property type="project" value="UniProtKB-KW"/>
</dbReference>
<gene>
    <name evidence="3" type="ORF">EV378_7006</name>
</gene>
<keyword evidence="4" id="KW-1185">Reference proteome</keyword>
<sequence length="313" mass="34137">MRVNEARTPRFRHGLVLHDGPQDAVSRMLPLACAVRDRGGRLALAVSDEVEAGLREHVGSDAVTSLTPLTRAARESGQTVAAWRARELRAMTSAGQEIVVLAEHDADLDGPDGSYWTEHEAALNISLGTLPVTQVCAYPQLPLHRVVSDAANANHPLLLYGAELVPNPDHRTPAEVFASMPVAAPYVLGPPDIFLRYNTFELSRVRRAVEDAVRESRLDRERAEDLVLAVNEIATNAVEHGSAQAELFVWASPDELVCELHDEGDLGLPLIGLAPPHPSQPRGRGTWIARQLCDALHVWRDDSGTHVRLLAHA</sequence>
<dbReference type="SUPFAM" id="SSF55874">
    <property type="entry name" value="ATPase domain of HSP90 chaperone/DNA topoisomerase II/histidine kinase"/>
    <property type="match status" value="1"/>
</dbReference>
<evidence type="ECO:0000313" key="3">
    <source>
        <dbReference type="EMBL" id="TCK22995.1"/>
    </source>
</evidence>
<comment type="caution">
    <text evidence="3">The sequence shown here is derived from an EMBL/GenBank/DDBJ whole genome shotgun (WGS) entry which is preliminary data.</text>
</comment>
<dbReference type="PANTHER" id="PTHR35526:SF3">
    <property type="entry name" value="ANTI-SIGMA-F FACTOR RSBW"/>
    <property type="match status" value="1"/>
</dbReference>
<dbReference type="OrthoDB" id="4088450at2"/>
<proteinExistence type="predicted"/>
<dbReference type="Gene3D" id="3.30.565.10">
    <property type="entry name" value="Histidine kinase-like ATPase, C-terminal domain"/>
    <property type="match status" value="1"/>
</dbReference>
<dbReference type="Pfam" id="PF13581">
    <property type="entry name" value="HATPase_c_2"/>
    <property type="match status" value="1"/>
</dbReference>
<protein>
    <submittedName>
        <fullName evidence="3">Anti-sigma regulatory factor (Ser/Thr protein kinase)</fullName>
    </submittedName>
</protein>
<dbReference type="EMBL" id="SMFZ01000002">
    <property type="protein sequence ID" value="TCK22995.1"/>
    <property type="molecule type" value="Genomic_DNA"/>
</dbReference>
<reference evidence="3 4" key="1">
    <citation type="submission" date="2019-03" db="EMBL/GenBank/DDBJ databases">
        <title>Sequencing the genomes of 1000 actinobacteria strains.</title>
        <authorList>
            <person name="Klenk H.-P."/>
        </authorList>
    </citation>
    <scope>NUCLEOTIDE SEQUENCE [LARGE SCALE GENOMIC DNA]</scope>
    <source>
        <strain evidence="3 4">DSM 44969</strain>
    </source>
</reference>
<dbReference type="InterPro" id="IPR003594">
    <property type="entry name" value="HATPase_dom"/>
</dbReference>
<feature type="domain" description="Histidine kinase/HSP90-like ATPase" evidence="2">
    <location>
        <begin position="202"/>
        <end position="309"/>
    </location>
</feature>
<organism evidence="3 4">
    <name type="scientific">Pseudonocardia endophytica</name>
    <dbReference type="NCBI Taxonomy" id="401976"/>
    <lineage>
        <taxon>Bacteria</taxon>
        <taxon>Bacillati</taxon>
        <taxon>Actinomycetota</taxon>
        <taxon>Actinomycetes</taxon>
        <taxon>Pseudonocardiales</taxon>
        <taxon>Pseudonocardiaceae</taxon>
        <taxon>Pseudonocardia</taxon>
    </lineage>
</organism>
<dbReference type="PANTHER" id="PTHR35526">
    <property type="entry name" value="ANTI-SIGMA-F FACTOR RSBW-RELATED"/>
    <property type="match status" value="1"/>
</dbReference>
<name>A0A4R1HQJ2_PSEEN</name>
<evidence type="ECO:0000313" key="4">
    <source>
        <dbReference type="Proteomes" id="UP000295560"/>
    </source>
</evidence>
<dbReference type="RefSeq" id="WP_132432231.1">
    <property type="nucleotide sequence ID" value="NZ_SMFZ01000002.1"/>
</dbReference>
<keyword evidence="1" id="KW-0808">Transferase</keyword>
<dbReference type="InterPro" id="IPR050267">
    <property type="entry name" value="Anti-sigma-factor_SerPK"/>
</dbReference>
<dbReference type="Proteomes" id="UP000295560">
    <property type="component" value="Unassembled WGS sequence"/>
</dbReference>
<dbReference type="AlphaFoldDB" id="A0A4R1HQJ2"/>
<evidence type="ECO:0000259" key="2">
    <source>
        <dbReference type="Pfam" id="PF13581"/>
    </source>
</evidence>
<evidence type="ECO:0000256" key="1">
    <source>
        <dbReference type="ARBA" id="ARBA00022527"/>
    </source>
</evidence>
<keyword evidence="1" id="KW-0418">Kinase</keyword>